<evidence type="ECO:0000313" key="1">
    <source>
        <dbReference type="EMBL" id="MBK7424504.1"/>
    </source>
</evidence>
<feature type="non-terminal residue" evidence="1">
    <location>
        <position position="1"/>
    </location>
</feature>
<organism evidence="1 2">
    <name type="scientific">Candidatus Propionivibrio dominans</name>
    <dbReference type="NCBI Taxonomy" id="2954373"/>
    <lineage>
        <taxon>Bacteria</taxon>
        <taxon>Pseudomonadati</taxon>
        <taxon>Pseudomonadota</taxon>
        <taxon>Betaproteobacteria</taxon>
        <taxon>Rhodocyclales</taxon>
        <taxon>Rhodocyclaceae</taxon>
        <taxon>Propionivibrio</taxon>
    </lineage>
</organism>
<sequence>TMRERIALNELDLQSVDKMTAVEKEAAKVKLQLEFGTLKASAAQKAAIIAGFGQLVTQEKTLKAQEEYLRGVEQLEQTNARQRQFMIDQTAALEASAKSYGLSESAISSEVAARLEDAIAITSQNAGMEEQTRFLEEELDRRNKLTDALEANTLARLLNNTETAKAKKAKADVAILDRALSSGKIDQKQYDEAIAGIEEKTNELGEFMKQAAKNMQDVMADFFINPTADGMQSIAEGFGKAVQKMIAQAAAAHLGNLLFGDLDKSGKMGGWIGKLFGAFGSSGSSYDYGAFDELISGFANGGIMTSAGPLPLKSYAGGGIANTPQLSLFGEGRTPEAYVPLPDGKRIPVHMQGGGDSPNITVHVNSQTGDPAEIRRSAAAGARTALGLMSSSRRYA</sequence>
<proteinExistence type="predicted"/>
<protein>
    <recommendedName>
        <fullName evidence="3">Bacteriophage tail tape measure C-terminal domain-containing protein</fullName>
    </recommendedName>
</protein>
<reference evidence="1" key="1">
    <citation type="submission" date="2020-10" db="EMBL/GenBank/DDBJ databases">
        <title>Connecting structure to function with the recovery of over 1000 high-quality activated sludge metagenome-assembled genomes encoding full-length rRNA genes using long-read sequencing.</title>
        <authorList>
            <person name="Singleton C.M."/>
            <person name="Petriglieri F."/>
            <person name="Kristensen J.M."/>
            <person name="Kirkegaard R.H."/>
            <person name="Michaelsen T.Y."/>
            <person name="Andersen M.H."/>
            <person name="Karst S.M."/>
            <person name="Dueholm M.S."/>
            <person name="Nielsen P.H."/>
            <person name="Albertsen M."/>
        </authorList>
    </citation>
    <scope>NUCLEOTIDE SEQUENCE</scope>
    <source>
        <strain evidence="1">EsbW_18-Q3-R4-48_MAXAC.044</strain>
    </source>
</reference>
<evidence type="ECO:0008006" key="3">
    <source>
        <dbReference type="Google" id="ProtNLM"/>
    </source>
</evidence>
<comment type="caution">
    <text evidence="1">The sequence shown here is derived from an EMBL/GenBank/DDBJ whole genome shotgun (WGS) entry which is preliminary data.</text>
</comment>
<dbReference type="EMBL" id="JADJNC010000032">
    <property type="protein sequence ID" value="MBK7424504.1"/>
    <property type="molecule type" value="Genomic_DNA"/>
</dbReference>
<gene>
    <name evidence="1" type="ORF">IPJ48_16285</name>
</gene>
<dbReference type="AlphaFoldDB" id="A0A9D7IHR8"/>
<evidence type="ECO:0000313" key="2">
    <source>
        <dbReference type="Proteomes" id="UP000886602"/>
    </source>
</evidence>
<accession>A0A9D7IHR8</accession>
<name>A0A9D7IHR8_9RHOO</name>
<dbReference type="Proteomes" id="UP000886602">
    <property type="component" value="Unassembled WGS sequence"/>
</dbReference>